<evidence type="ECO:0000313" key="1">
    <source>
        <dbReference type="EMBL" id="MBB4615432.1"/>
    </source>
</evidence>
<dbReference type="OrthoDB" id="7840040at2"/>
<reference evidence="1 2" key="1">
    <citation type="submission" date="2020-08" db="EMBL/GenBank/DDBJ databases">
        <title>Genomic Encyclopedia of Type Strains, Phase IV (KMG-IV): sequencing the most valuable type-strain genomes for metagenomic binning, comparative biology and taxonomic classification.</title>
        <authorList>
            <person name="Goeker M."/>
        </authorList>
    </citation>
    <scope>NUCLEOTIDE SEQUENCE [LARGE SCALE GENOMIC DNA]</scope>
    <source>
        <strain evidence="1 2">DSM 17507</strain>
    </source>
</reference>
<dbReference type="AlphaFoldDB" id="A0A7W7AG71"/>
<sequence length="379" mass="42210">MRWIDRFDELHETARAQAGGIADFGGNDYHEGLRVLLEALDADPPPSPMNARAAEGLIVSALASRLQTEANFRANPSYASREIPRPIVVIGAPRTGTTALHNLLSQDPQLQGIEKWICPAPLPRPPREEWDAHPQYRAVTEQTALMAQVAPEVMIAHGVQADDVDECLLPMAQSFCCNHIPSQIDVPVYDAWFAAADERASFARYKDMLRLVGLHDDRPWLLKNPSHVFGIDALLSVFPDACVVQTHRNPVSSLASLVSLLGNVMLAYTGEDIDRPRRLARETWFWAEALKRTMAAQDRVPDRFVNVMQPDIRRDPLGVVHTIYDHFGITLSPEAEARMRTWAAANSDRSDGGHSYPPTEDAGPIRAAFADYMDRFGFE</sequence>
<dbReference type="Pfam" id="PF13469">
    <property type="entry name" value="Sulfotransfer_3"/>
    <property type="match status" value="1"/>
</dbReference>
<dbReference type="EMBL" id="JACHOA010000008">
    <property type="protein sequence ID" value="MBB4615432.1"/>
    <property type="molecule type" value="Genomic_DNA"/>
</dbReference>
<name>A0A7W7AG71_9SPHN</name>
<protein>
    <recommendedName>
        <fullName evidence="3">Sulfotransferase family protein</fullName>
    </recommendedName>
</protein>
<dbReference type="RefSeq" id="WP_158637771.1">
    <property type="nucleotide sequence ID" value="NZ_JACHOA010000008.1"/>
</dbReference>
<evidence type="ECO:0008006" key="3">
    <source>
        <dbReference type="Google" id="ProtNLM"/>
    </source>
</evidence>
<dbReference type="PANTHER" id="PTHR36451">
    <property type="entry name" value="PAPS-DEPENDENT SULFOTRANSFERASE STF3"/>
    <property type="match status" value="1"/>
</dbReference>
<dbReference type="SUPFAM" id="SSF52540">
    <property type="entry name" value="P-loop containing nucleoside triphosphate hydrolases"/>
    <property type="match status" value="1"/>
</dbReference>
<dbReference type="InterPro" id="IPR027417">
    <property type="entry name" value="P-loop_NTPase"/>
</dbReference>
<evidence type="ECO:0000313" key="2">
    <source>
        <dbReference type="Proteomes" id="UP000538566"/>
    </source>
</evidence>
<dbReference type="Proteomes" id="UP000538566">
    <property type="component" value="Unassembled WGS sequence"/>
</dbReference>
<keyword evidence="2" id="KW-1185">Reference proteome</keyword>
<proteinExistence type="predicted"/>
<dbReference type="Gene3D" id="3.40.50.300">
    <property type="entry name" value="P-loop containing nucleotide triphosphate hydrolases"/>
    <property type="match status" value="1"/>
</dbReference>
<organism evidence="1 2">
    <name type="scientific">Novosphingobium taihuense</name>
    <dbReference type="NCBI Taxonomy" id="260085"/>
    <lineage>
        <taxon>Bacteria</taxon>
        <taxon>Pseudomonadati</taxon>
        <taxon>Pseudomonadota</taxon>
        <taxon>Alphaproteobacteria</taxon>
        <taxon>Sphingomonadales</taxon>
        <taxon>Sphingomonadaceae</taxon>
        <taxon>Novosphingobium</taxon>
    </lineage>
</organism>
<comment type="caution">
    <text evidence="1">The sequence shown here is derived from an EMBL/GenBank/DDBJ whole genome shotgun (WGS) entry which is preliminary data.</text>
</comment>
<dbReference type="InterPro" id="IPR052736">
    <property type="entry name" value="Stf3_sulfotransferase"/>
</dbReference>
<dbReference type="PANTHER" id="PTHR36451:SF1">
    <property type="entry name" value="OMEGA-HYDROXY-BETA-DIHYDROMENAQUINONE-9 SULFOTRANSFERASE STF3"/>
    <property type="match status" value="1"/>
</dbReference>
<accession>A0A7W7AG71</accession>
<gene>
    <name evidence="1" type="ORF">GGR37_003728</name>
</gene>